<sequence length="114" mass="12698">MHSILLRLGFHACSESKAIPRISTQPMRVSGSTGRRRLVGKLSHANGLATNQSDGVQHRRNRTSRLVSSILPDGHLFRASFLCLSYTSILCTAYLLLFLSHQGLNRRRHGQTDS</sequence>
<keyword evidence="1" id="KW-0812">Transmembrane</keyword>
<protein>
    <submittedName>
        <fullName evidence="2">Uncharacterized protein</fullName>
    </submittedName>
</protein>
<dbReference type="Proteomes" id="UP000254937">
    <property type="component" value="Unassembled WGS sequence"/>
</dbReference>
<gene>
    <name evidence="2" type="ORF">M752DRAFT_275799</name>
</gene>
<feature type="transmembrane region" description="Helical" evidence="1">
    <location>
        <begin position="76"/>
        <end position="99"/>
    </location>
</feature>
<dbReference type="EMBL" id="KZ851851">
    <property type="protein sequence ID" value="RDK43626.1"/>
    <property type="molecule type" value="Genomic_DNA"/>
</dbReference>
<accession>A0A370PN49</accession>
<evidence type="ECO:0000313" key="2">
    <source>
        <dbReference type="EMBL" id="RDK43626.1"/>
    </source>
</evidence>
<proteinExistence type="predicted"/>
<dbReference type="AlphaFoldDB" id="A0A370PN49"/>
<organism evidence="2 3">
    <name type="scientific">Aspergillus phoenicis ATCC 13157</name>
    <dbReference type="NCBI Taxonomy" id="1353007"/>
    <lineage>
        <taxon>Eukaryota</taxon>
        <taxon>Fungi</taxon>
        <taxon>Dikarya</taxon>
        <taxon>Ascomycota</taxon>
        <taxon>Pezizomycotina</taxon>
        <taxon>Eurotiomycetes</taxon>
        <taxon>Eurotiomycetidae</taxon>
        <taxon>Eurotiales</taxon>
        <taxon>Aspergillaceae</taxon>
        <taxon>Aspergillus</taxon>
    </lineage>
</organism>
<keyword evidence="3" id="KW-1185">Reference proteome</keyword>
<evidence type="ECO:0000256" key="1">
    <source>
        <dbReference type="SAM" id="Phobius"/>
    </source>
</evidence>
<keyword evidence="1" id="KW-0472">Membrane</keyword>
<reference evidence="2 3" key="1">
    <citation type="submission" date="2018-07" db="EMBL/GenBank/DDBJ databases">
        <title>Section-level genome sequencing of Aspergillus section Nigri to investigate inter- and intra-species variation.</title>
        <authorList>
            <consortium name="DOE Joint Genome Institute"/>
            <person name="Vesth T.C."/>
            <person name="Nybo J.L."/>
            <person name="Theobald S."/>
            <person name="Frisvad J.C."/>
            <person name="Larsen T.O."/>
            <person name="Nielsen K.F."/>
            <person name="Hoof J.B."/>
            <person name="Brandl J."/>
            <person name="Salamov A."/>
            <person name="Riley R."/>
            <person name="Gladden J.M."/>
            <person name="Phatale P."/>
            <person name="Nielsen M.T."/>
            <person name="Lyhne E.K."/>
            <person name="Kogle M.E."/>
            <person name="Strasser K."/>
            <person name="McDonnell E."/>
            <person name="Barry K."/>
            <person name="Clum A."/>
            <person name="Chen C."/>
            <person name="Nolan M."/>
            <person name="Sandor L."/>
            <person name="Kuo A."/>
            <person name="Lipzen A."/>
            <person name="Hainaut M."/>
            <person name="Drula E."/>
            <person name="Tsang A."/>
            <person name="Magnuson J.K."/>
            <person name="Henrissat B."/>
            <person name="Wiebenga A."/>
            <person name="Simmons B.A."/>
            <person name="Makela M.R."/>
            <person name="De vries R.P."/>
            <person name="Grigoriev I.V."/>
            <person name="Mortensen U.H."/>
            <person name="Baker S.E."/>
            <person name="Andersen M.R."/>
        </authorList>
    </citation>
    <scope>NUCLEOTIDE SEQUENCE [LARGE SCALE GENOMIC DNA]</scope>
    <source>
        <strain evidence="2 3">ATCC 13157</strain>
    </source>
</reference>
<name>A0A370PN49_ASPPH</name>
<keyword evidence="1" id="KW-1133">Transmembrane helix</keyword>
<evidence type="ECO:0000313" key="3">
    <source>
        <dbReference type="Proteomes" id="UP000254937"/>
    </source>
</evidence>